<organism evidence="12 13">
    <name type="scientific">Brachybacterium ginsengisoli</name>
    <dbReference type="NCBI Taxonomy" id="1331682"/>
    <lineage>
        <taxon>Bacteria</taxon>
        <taxon>Bacillati</taxon>
        <taxon>Actinomycetota</taxon>
        <taxon>Actinomycetes</taxon>
        <taxon>Micrococcales</taxon>
        <taxon>Dermabacteraceae</taxon>
        <taxon>Brachybacterium</taxon>
    </lineage>
</organism>
<evidence type="ECO:0000256" key="1">
    <source>
        <dbReference type="ARBA" id="ARBA00001933"/>
    </source>
</evidence>
<evidence type="ECO:0000256" key="9">
    <source>
        <dbReference type="PIRSR" id="PIRSR001434-2"/>
    </source>
</evidence>
<dbReference type="PANTHER" id="PTHR43797:SF2">
    <property type="entry name" value="HOMOCYSTEINE_CYSTEINE SYNTHASE"/>
    <property type="match status" value="1"/>
</dbReference>
<reference evidence="12 13" key="1">
    <citation type="journal article" date="2014" name="Int. J. Syst. Evol. Microbiol.">
        <title>Brachybacterium ginsengisoli sp. nov., isolated from soil of a ginseng field.</title>
        <authorList>
            <person name="Hoang V.A."/>
            <person name="Kim Y.J."/>
            <person name="Nguyen N.L."/>
            <person name="Yang D.C."/>
        </authorList>
    </citation>
    <scope>NUCLEOTIDE SEQUENCE [LARGE SCALE GENOMIC DNA]</scope>
    <source>
        <strain evidence="12 13">DCY80</strain>
    </source>
</reference>
<feature type="region of interest" description="Disordered" evidence="11">
    <location>
        <begin position="1"/>
        <end position="21"/>
    </location>
</feature>
<dbReference type="FunFam" id="3.40.640.10:FF:000046">
    <property type="entry name" value="Cystathionine gamma-lyase"/>
    <property type="match status" value="1"/>
</dbReference>
<dbReference type="InterPro" id="IPR015421">
    <property type="entry name" value="PyrdxlP-dep_Trfase_major"/>
</dbReference>
<gene>
    <name evidence="12" type="ORF">CFK41_07970</name>
</gene>
<dbReference type="InterPro" id="IPR000277">
    <property type="entry name" value="Cys/Met-Metab_PyrdxlP-dep_enz"/>
</dbReference>
<evidence type="ECO:0000256" key="6">
    <source>
        <dbReference type="ARBA" id="ARBA00047199"/>
    </source>
</evidence>
<dbReference type="AlphaFoldDB" id="A0A291GX10"/>
<dbReference type="PROSITE" id="PS00868">
    <property type="entry name" value="CYS_MET_METAB_PP"/>
    <property type="match status" value="1"/>
</dbReference>
<keyword evidence="3 12" id="KW-0808">Transferase</keyword>
<dbReference type="InterPro" id="IPR054542">
    <property type="entry name" value="Cys_met_metab_PP"/>
</dbReference>
<evidence type="ECO:0000256" key="5">
    <source>
        <dbReference type="ARBA" id="ARBA00047175"/>
    </source>
</evidence>
<dbReference type="GO" id="GO:0019346">
    <property type="term" value="P:transsulfuration"/>
    <property type="evidence" value="ECO:0007669"/>
    <property type="project" value="InterPro"/>
</dbReference>
<comment type="similarity">
    <text evidence="2 10">Belongs to the trans-sulfuration enzymes family.</text>
</comment>
<dbReference type="GO" id="GO:0030170">
    <property type="term" value="F:pyridoxal phosphate binding"/>
    <property type="evidence" value="ECO:0007669"/>
    <property type="project" value="InterPro"/>
</dbReference>
<accession>A0A291GX10</accession>
<dbReference type="Gene3D" id="3.90.1150.10">
    <property type="entry name" value="Aspartate Aminotransferase, domain 1"/>
    <property type="match status" value="1"/>
</dbReference>
<dbReference type="GO" id="GO:0003961">
    <property type="term" value="F:O-acetylhomoserine aminocarboxypropyltransferase activity"/>
    <property type="evidence" value="ECO:0007669"/>
    <property type="project" value="TreeGrafter"/>
</dbReference>
<dbReference type="InterPro" id="IPR015422">
    <property type="entry name" value="PyrdxlP-dep_Trfase_small"/>
</dbReference>
<dbReference type="KEGG" id="bgg:CFK41_07970"/>
<dbReference type="OrthoDB" id="9780685at2"/>
<dbReference type="GO" id="GO:0047982">
    <property type="term" value="F:homocysteine desulfhydrase activity"/>
    <property type="evidence" value="ECO:0007669"/>
    <property type="project" value="UniProtKB-EC"/>
</dbReference>
<evidence type="ECO:0000256" key="4">
    <source>
        <dbReference type="ARBA" id="ARBA00022898"/>
    </source>
</evidence>
<dbReference type="PANTHER" id="PTHR43797">
    <property type="entry name" value="HOMOCYSTEINE/CYSTEINE SYNTHASE"/>
    <property type="match status" value="1"/>
</dbReference>
<keyword evidence="4 9" id="KW-0663">Pyridoxal phosphate</keyword>
<dbReference type="InterPro" id="IPR006235">
    <property type="entry name" value="OAc-hSer/O-AcSer_sulfhydrylase"/>
</dbReference>
<dbReference type="InterPro" id="IPR015424">
    <property type="entry name" value="PyrdxlP-dep_Trfase"/>
</dbReference>
<dbReference type="GO" id="GO:0071269">
    <property type="term" value="P:L-homocysteine biosynthetic process"/>
    <property type="evidence" value="ECO:0007669"/>
    <property type="project" value="TreeGrafter"/>
</dbReference>
<dbReference type="GO" id="GO:0005737">
    <property type="term" value="C:cytoplasm"/>
    <property type="evidence" value="ECO:0007669"/>
    <property type="project" value="TreeGrafter"/>
</dbReference>
<evidence type="ECO:0000313" key="12">
    <source>
        <dbReference type="EMBL" id="ATG54708.1"/>
    </source>
</evidence>
<feature type="modified residue" description="N6-(pyridoxal phosphate)lysine" evidence="9">
    <location>
        <position position="223"/>
    </location>
</feature>
<dbReference type="Proteomes" id="UP000217889">
    <property type="component" value="Chromosome"/>
</dbReference>
<dbReference type="GO" id="GO:0006535">
    <property type="term" value="P:cysteine biosynthetic process from serine"/>
    <property type="evidence" value="ECO:0007669"/>
    <property type="project" value="TreeGrafter"/>
</dbReference>
<name>A0A291GX10_9MICO</name>
<evidence type="ECO:0000256" key="7">
    <source>
        <dbReference type="ARBA" id="ARBA00048780"/>
    </source>
</evidence>
<keyword evidence="13" id="KW-1185">Reference proteome</keyword>
<evidence type="ECO:0000256" key="8">
    <source>
        <dbReference type="ARBA" id="ARBA00052699"/>
    </source>
</evidence>
<comment type="catalytic activity">
    <reaction evidence="7">
        <text>L-homocysteine + H2O = 2-oxobutanoate + hydrogen sulfide + NH4(+) + H(+)</text>
        <dbReference type="Rhea" id="RHEA:14501"/>
        <dbReference type="ChEBI" id="CHEBI:15377"/>
        <dbReference type="ChEBI" id="CHEBI:15378"/>
        <dbReference type="ChEBI" id="CHEBI:16763"/>
        <dbReference type="ChEBI" id="CHEBI:28938"/>
        <dbReference type="ChEBI" id="CHEBI:29919"/>
        <dbReference type="ChEBI" id="CHEBI:58199"/>
        <dbReference type="EC" id="4.4.1.2"/>
    </reaction>
    <physiologicalReaction direction="left-to-right" evidence="7">
        <dbReference type="Rhea" id="RHEA:14502"/>
    </physiologicalReaction>
</comment>
<dbReference type="EC" id="4.4.1.2" evidence="5"/>
<dbReference type="Pfam" id="PF01053">
    <property type="entry name" value="Cys_Met_Meta_PP"/>
    <property type="match status" value="1"/>
</dbReference>
<evidence type="ECO:0000256" key="3">
    <source>
        <dbReference type="ARBA" id="ARBA00022679"/>
    </source>
</evidence>
<evidence type="ECO:0000256" key="2">
    <source>
        <dbReference type="ARBA" id="ARBA00009077"/>
    </source>
</evidence>
<evidence type="ECO:0000256" key="10">
    <source>
        <dbReference type="RuleBase" id="RU362118"/>
    </source>
</evidence>
<sequence>MSTTATGAAGESTAGSRASATSTAGIHAGWDAGADGHRALTPPIHTASAYAQTSHGALKQLFQRRADGFAYSRSGNPTTAVLEQRITALEHGIGAIAVASGQAATTIALCALAAPGGHVVASSRLYGGTTEFLDDTLADFGVTCTVADPWDLEAWEAAFTDRTRAAIVESIANPGAQLLDLDALTTIAHAHDVPVVVDSTLASPALYRPGDHGADVVVHSATKYLCGHGTTIAGLIVDTGRFDPRRCPERWPRLTTPNRRFGVTFADEYARGGSGLLGYARAKYVTDLGTTLSASSAQQILVGIETLDLRMRKVSADAAALASHLHGLEGVARVEHPTIPGRPDAPLADRDFPRGTSGVFSLELTGGEDAAAVFCDALSLWTIAVNLGDARSLVCHPSSTTHSHLTDAQREACGVRPGTVRLSVGLEDLEELRADLDQALAAASASIGAVTAAA</sequence>
<dbReference type="GO" id="GO:0004124">
    <property type="term" value="F:cysteine synthase activity"/>
    <property type="evidence" value="ECO:0007669"/>
    <property type="project" value="TreeGrafter"/>
</dbReference>
<dbReference type="SUPFAM" id="SSF53383">
    <property type="entry name" value="PLP-dependent transferases"/>
    <property type="match status" value="1"/>
</dbReference>
<dbReference type="Gene3D" id="3.40.640.10">
    <property type="entry name" value="Type I PLP-dependent aspartate aminotransferase-like (Major domain)"/>
    <property type="match status" value="1"/>
</dbReference>
<dbReference type="GO" id="GO:0018826">
    <property type="term" value="F:methionine gamma-lyase activity"/>
    <property type="evidence" value="ECO:0007669"/>
    <property type="project" value="UniProtKB-EC"/>
</dbReference>
<evidence type="ECO:0000256" key="11">
    <source>
        <dbReference type="SAM" id="MobiDB-lite"/>
    </source>
</evidence>
<comment type="cofactor">
    <cofactor evidence="1 10">
        <name>pyridoxal 5'-phosphate</name>
        <dbReference type="ChEBI" id="CHEBI:597326"/>
    </cofactor>
</comment>
<proteinExistence type="inferred from homology"/>
<evidence type="ECO:0000313" key="13">
    <source>
        <dbReference type="Proteomes" id="UP000217889"/>
    </source>
</evidence>
<comment type="catalytic activity">
    <reaction evidence="8">
        <text>L-methionine + H2O = methanethiol + 2-oxobutanoate + NH4(+)</text>
        <dbReference type="Rhea" id="RHEA:23800"/>
        <dbReference type="ChEBI" id="CHEBI:15377"/>
        <dbReference type="ChEBI" id="CHEBI:16007"/>
        <dbReference type="ChEBI" id="CHEBI:16763"/>
        <dbReference type="ChEBI" id="CHEBI:28938"/>
        <dbReference type="ChEBI" id="CHEBI:57844"/>
        <dbReference type="EC" id="4.4.1.11"/>
    </reaction>
    <physiologicalReaction direction="left-to-right" evidence="8">
        <dbReference type="Rhea" id="RHEA:23801"/>
    </physiologicalReaction>
</comment>
<dbReference type="RefSeq" id="WP_096799173.1">
    <property type="nucleotide sequence ID" value="NZ_CP023564.1"/>
</dbReference>
<dbReference type="EMBL" id="CP023564">
    <property type="protein sequence ID" value="ATG54708.1"/>
    <property type="molecule type" value="Genomic_DNA"/>
</dbReference>
<protein>
    <recommendedName>
        <fullName evidence="5">homocysteine desulfhydrase</fullName>
        <ecNumber evidence="5">4.4.1.2</ecNumber>
    </recommendedName>
    <alternativeName>
        <fullName evidence="6">Homocysteine desulfhydrase</fullName>
    </alternativeName>
</protein>
<dbReference type="PIRSF" id="PIRSF001434">
    <property type="entry name" value="CGS"/>
    <property type="match status" value="1"/>
</dbReference>